<organism evidence="3 4">
    <name type="scientific">Buttiauxella selenatireducens</name>
    <dbReference type="NCBI Taxonomy" id="3073902"/>
    <lineage>
        <taxon>Bacteria</taxon>
        <taxon>Pseudomonadati</taxon>
        <taxon>Pseudomonadota</taxon>
        <taxon>Gammaproteobacteria</taxon>
        <taxon>Enterobacterales</taxon>
        <taxon>Enterobacteriaceae</taxon>
        <taxon>Buttiauxella</taxon>
    </lineage>
</organism>
<evidence type="ECO:0000259" key="1">
    <source>
        <dbReference type="Pfam" id="PF13910"/>
    </source>
</evidence>
<reference evidence="3 4" key="1">
    <citation type="submission" date="2023-09" db="EMBL/GenBank/DDBJ databases">
        <title>Buttiauxella selenatireducens sp. nov., isolated from the rhizosphere of Cardamine hupingshanesis.</title>
        <authorList>
            <person name="Zhang S."/>
            <person name="Xu Z."/>
            <person name="Wang H."/>
            <person name="Guo Y."/>
        </authorList>
    </citation>
    <scope>NUCLEOTIDE SEQUENCE [LARGE SCALE GENOMIC DNA]</scope>
    <source>
        <strain evidence="3 4">R73</strain>
    </source>
</reference>
<dbReference type="InterPro" id="IPR055804">
    <property type="entry name" value="DUF7380"/>
</dbReference>
<dbReference type="Proteomes" id="UP001246690">
    <property type="component" value="Chromosome"/>
</dbReference>
<evidence type="ECO:0000313" key="4">
    <source>
        <dbReference type="Proteomes" id="UP001246690"/>
    </source>
</evidence>
<feature type="domain" description="DUF7380" evidence="2">
    <location>
        <begin position="42"/>
        <end position="151"/>
    </location>
</feature>
<evidence type="ECO:0000313" key="3">
    <source>
        <dbReference type="EMBL" id="WMY75744.1"/>
    </source>
</evidence>
<proteinExistence type="predicted"/>
<evidence type="ECO:0000259" key="2">
    <source>
        <dbReference type="Pfam" id="PF24098"/>
    </source>
</evidence>
<accession>A0ABY9SEC3</accession>
<feature type="domain" description="DUF4209" evidence="1">
    <location>
        <begin position="486"/>
        <end position="574"/>
    </location>
</feature>
<name>A0ABY9SEC3_9ENTR</name>
<sequence>MNNTINYDDIDYIANIVNGTKMDGYSCFELIKNFSNNYRSSCKDVIDLLVNIVNAKIDIKKRNSPYRDLSTNKIFSDILSDKDLEVIKELAPKIIYSPLRGRLYDFLWLYKKGRDRNYALEAIKSYSSLTIEDNNWHTCVSNCFQRALQLSFIHPENEFCKEVEDKIMSCFMSTANSFLFVEMASLITSTGLKKDIYELINKRMRKGIYYFLNKNDYTSANRCLIILNERYKTEINAGNGDHKCQLVNIAQARALTDEGNQYDGLIAIGCYQNALKHYKHSKLYIRAMFRVDEEIIGLKRKIRTQGKHASESMVIIKTEPVNISEEVKKAIEHVSDKPDVMTAIVHFCFLKQGFDKSVMIQNTLDLIKNHPLQNLFSQTVIDSDGRVVGGSDGIDVGSADVAEIENIIVPLSQGFAQEVSYNVSAYILPALYKLTDDHYIDYGMVKEICEKCGFISPNKTELFSQALQFGFEGNYSVSVHLLAPLVEDTIRKILYDQGDYTAIIDNNSKSTEVSINTLLSKNTAQEVFDCNFLFELKMLLTNHVGSNIRNSVAHGLLDDNTSQGYDVVYLWWRILRWIVLSVVLFKNEYKDLTVEVSG</sequence>
<dbReference type="RefSeq" id="WP_309878157.1">
    <property type="nucleotide sequence ID" value="NZ_CP133838.1"/>
</dbReference>
<protein>
    <submittedName>
        <fullName evidence="3">DUF4209 domain-containing protein</fullName>
    </submittedName>
</protein>
<dbReference type="InterPro" id="IPR025209">
    <property type="entry name" value="DUF4209"/>
</dbReference>
<keyword evidence="4" id="KW-1185">Reference proteome</keyword>
<dbReference type="Pfam" id="PF13910">
    <property type="entry name" value="DUF4209"/>
    <property type="match status" value="1"/>
</dbReference>
<gene>
    <name evidence="3" type="ORF">RHD99_07335</name>
</gene>
<dbReference type="EMBL" id="CP133838">
    <property type="protein sequence ID" value="WMY75744.1"/>
    <property type="molecule type" value="Genomic_DNA"/>
</dbReference>
<dbReference type="Pfam" id="PF24098">
    <property type="entry name" value="DUF7380"/>
    <property type="match status" value="1"/>
</dbReference>